<keyword evidence="2 6" id="KW-0963">Cytoplasm</keyword>
<organism evidence="8 9">
    <name type="scientific">Andreesenia angusta</name>
    <dbReference type="NCBI Taxonomy" id="39480"/>
    <lineage>
        <taxon>Bacteria</taxon>
        <taxon>Bacillati</taxon>
        <taxon>Bacillota</taxon>
        <taxon>Tissierellia</taxon>
        <taxon>Tissierellales</taxon>
        <taxon>Gottschalkiaceae</taxon>
        <taxon>Andreesenia</taxon>
    </lineage>
</organism>
<dbReference type="HAMAP" id="MF_00337">
    <property type="entry name" value="Exonuc_7_S"/>
    <property type="match status" value="1"/>
</dbReference>
<protein>
    <recommendedName>
        <fullName evidence="6">Exodeoxyribonuclease 7 small subunit</fullName>
        <ecNumber evidence="6">3.1.11.6</ecNumber>
    </recommendedName>
    <alternativeName>
        <fullName evidence="6">Exodeoxyribonuclease VII small subunit</fullName>
        <shortName evidence="6">Exonuclease VII small subunit</shortName>
    </alternativeName>
</protein>
<keyword evidence="5 6" id="KW-0269">Exonuclease</keyword>
<dbReference type="SUPFAM" id="SSF116842">
    <property type="entry name" value="XseB-like"/>
    <property type="match status" value="1"/>
</dbReference>
<dbReference type="GO" id="GO:0005829">
    <property type="term" value="C:cytosol"/>
    <property type="evidence" value="ECO:0007669"/>
    <property type="project" value="TreeGrafter"/>
</dbReference>
<dbReference type="AlphaFoldDB" id="A0A1S1V8R4"/>
<keyword evidence="3 6" id="KW-0540">Nuclease</keyword>
<dbReference type="EMBL" id="MKIE01000002">
    <property type="protein sequence ID" value="OHW62986.1"/>
    <property type="molecule type" value="Genomic_DNA"/>
</dbReference>
<dbReference type="STRING" id="39480.EUAN_07700"/>
<evidence type="ECO:0000256" key="2">
    <source>
        <dbReference type="ARBA" id="ARBA00022490"/>
    </source>
</evidence>
<comment type="subunit">
    <text evidence="6">Heterooligomer composed of large and small subunits.</text>
</comment>
<comment type="similarity">
    <text evidence="1 6">Belongs to the XseB family.</text>
</comment>
<dbReference type="PANTHER" id="PTHR34137:SF1">
    <property type="entry name" value="EXODEOXYRIBONUCLEASE 7 SMALL SUBUNIT"/>
    <property type="match status" value="1"/>
</dbReference>
<sequence length="74" mass="8745">MKKKDPKFEDYLKELEKVVEKLENGNVSLEKSLEEFQNGIELYRKCSDILKEVEGKISVLEEKEIELNIEDIQE</sequence>
<dbReference type="PIRSF" id="PIRSF006488">
    <property type="entry name" value="Exonuc_VII_S"/>
    <property type="match status" value="1"/>
</dbReference>
<reference evidence="8 9" key="1">
    <citation type="submission" date="2016-09" db="EMBL/GenBank/DDBJ databases">
        <title>Genome sequence of Eubacterium angustum.</title>
        <authorList>
            <person name="Poehlein A."/>
            <person name="Daniel R."/>
        </authorList>
    </citation>
    <scope>NUCLEOTIDE SEQUENCE [LARGE SCALE GENOMIC DNA]</scope>
    <source>
        <strain evidence="8 9">DSM 1989</strain>
    </source>
</reference>
<keyword evidence="7" id="KW-0175">Coiled coil</keyword>
<dbReference type="Pfam" id="PF02609">
    <property type="entry name" value="Exonuc_VII_S"/>
    <property type="match status" value="1"/>
</dbReference>
<gene>
    <name evidence="6 8" type="primary">xseB</name>
    <name evidence="8" type="ORF">EUAN_07700</name>
</gene>
<dbReference type="EC" id="3.1.11.6" evidence="6"/>
<evidence type="ECO:0000256" key="7">
    <source>
        <dbReference type="SAM" id="Coils"/>
    </source>
</evidence>
<evidence type="ECO:0000313" key="8">
    <source>
        <dbReference type="EMBL" id="OHW62986.1"/>
    </source>
</evidence>
<dbReference type="RefSeq" id="WP_071061864.1">
    <property type="nucleotide sequence ID" value="NZ_MKIE01000002.1"/>
</dbReference>
<keyword evidence="4 6" id="KW-0378">Hydrolase</keyword>
<comment type="subcellular location">
    <subcellularLocation>
        <location evidence="6">Cytoplasm</location>
    </subcellularLocation>
</comment>
<dbReference type="Gene3D" id="1.10.287.1040">
    <property type="entry name" value="Exonuclease VII, small subunit"/>
    <property type="match status" value="1"/>
</dbReference>
<keyword evidence="9" id="KW-1185">Reference proteome</keyword>
<dbReference type="Proteomes" id="UP000180254">
    <property type="component" value="Unassembled WGS sequence"/>
</dbReference>
<evidence type="ECO:0000256" key="6">
    <source>
        <dbReference type="HAMAP-Rule" id="MF_00337"/>
    </source>
</evidence>
<comment type="catalytic activity">
    <reaction evidence="6">
        <text>Exonucleolytic cleavage in either 5'- to 3'- or 3'- to 5'-direction to yield nucleoside 5'-phosphates.</text>
        <dbReference type="EC" id="3.1.11.6"/>
    </reaction>
</comment>
<feature type="coiled-coil region" evidence="7">
    <location>
        <begin position="12"/>
        <end position="70"/>
    </location>
</feature>
<dbReference type="OrthoDB" id="1697399at2"/>
<evidence type="ECO:0000256" key="1">
    <source>
        <dbReference type="ARBA" id="ARBA00009998"/>
    </source>
</evidence>
<dbReference type="GO" id="GO:0006308">
    <property type="term" value="P:DNA catabolic process"/>
    <property type="evidence" value="ECO:0007669"/>
    <property type="project" value="UniProtKB-UniRule"/>
</dbReference>
<dbReference type="InterPro" id="IPR037004">
    <property type="entry name" value="Exonuc_VII_ssu_sf"/>
</dbReference>
<dbReference type="InterPro" id="IPR003761">
    <property type="entry name" value="Exonuc_VII_S"/>
</dbReference>
<accession>A0A1S1V8R4</accession>
<evidence type="ECO:0000256" key="3">
    <source>
        <dbReference type="ARBA" id="ARBA00022722"/>
    </source>
</evidence>
<comment type="caution">
    <text evidence="8">The sequence shown here is derived from an EMBL/GenBank/DDBJ whole genome shotgun (WGS) entry which is preliminary data.</text>
</comment>
<evidence type="ECO:0000256" key="5">
    <source>
        <dbReference type="ARBA" id="ARBA00022839"/>
    </source>
</evidence>
<proteinExistence type="inferred from homology"/>
<dbReference type="NCBIfam" id="NF002140">
    <property type="entry name" value="PRK00977.1-4"/>
    <property type="match status" value="1"/>
</dbReference>
<dbReference type="GO" id="GO:0008855">
    <property type="term" value="F:exodeoxyribonuclease VII activity"/>
    <property type="evidence" value="ECO:0007669"/>
    <property type="project" value="UniProtKB-UniRule"/>
</dbReference>
<evidence type="ECO:0000313" key="9">
    <source>
        <dbReference type="Proteomes" id="UP000180254"/>
    </source>
</evidence>
<dbReference type="GO" id="GO:0009318">
    <property type="term" value="C:exodeoxyribonuclease VII complex"/>
    <property type="evidence" value="ECO:0007669"/>
    <property type="project" value="UniProtKB-UniRule"/>
</dbReference>
<comment type="function">
    <text evidence="6">Bidirectionally degrades single-stranded DNA into large acid-insoluble oligonucleotides, which are then degraded further into small acid-soluble oligonucleotides.</text>
</comment>
<name>A0A1S1V8R4_9FIRM</name>
<dbReference type="PANTHER" id="PTHR34137">
    <property type="entry name" value="EXODEOXYRIBONUCLEASE 7 SMALL SUBUNIT"/>
    <property type="match status" value="1"/>
</dbReference>
<dbReference type="NCBIfam" id="TIGR01280">
    <property type="entry name" value="xseB"/>
    <property type="match status" value="1"/>
</dbReference>
<evidence type="ECO:0000256" key="4">
    <source>
        <dbReference type="ARBA" id="ARBA00022801"/>
    </source>
</evidence>